<evidence type="ECO:0000313" key="2">
    <source>
        <dbReference type="Proteomes" id="UP000284842"/>
    </source>
</evidence>
<gene>
    <name evidence="1" type="ORF">CVT24_002321</name>
</gene>
<name>A0A409YII4_9AGAR</name>
<keyword evidence="2" id="KW-1185">Reference proteome</keyword>
<dbReference type="Proteomes" id="UP000284842">
    <property type="component" value="Unassembled WGS sequence"/>
</dbReference>
<comment type="caution">
    <text evidence="1">The sequence shown here is derived from an EMBL/GenBank/DDBJ whole genome shotgun (WGS) entry which is preliminary data.</text>
</comment>
<evidence type="ECO:0000313" key="1">
    <source>
        <dbReference type="EMBL" id="PPR02843.1"/>
    </source>
</evidence>
<dbReference type="AlphaFoldDB" id="A0A409YII4"/>
<accession>A0A409YII4</accession>
<sequence>MGGSAFAERLSAEAFPRLPPVVYYALKAHLMLLLQQEYLYVGVPREDPQKPDHGDLDFIVTQPRDTDTTCVPNESIKALFGAFDVISGNPTTNYAVPVEDGEWEQYGLLELENSFRAKCADRKIYYQVSSTYMSVKVMKSGRLLARKNGLSFGLLGLKVEVAKRENYLRLSLSFEHILQFFGLSIDTYNAGFNCKDDIFRWLTTSKYFDPSLFQSDILAPRRPKREGGRLDAFIEFVARLQPNSTPTTMEGLEARKKRVVDEALTFFDKHQAYRDKWREYEEQQEARRRADEERAKVRKIWSGSRVNDWAEMNGYWSGVKKIMDVVRLQLGGDDAIVAIVNEQGEESVRTLVIQVRDQLGIVPRKPEELPPTTTPPA</sequence>
<reference evidence="1 2" key="1">
    <citation type="journal article" date="2018" name="Evol. Lett.">
        <title>Horizontal gene cluster transfer increased hallucinogenic mushroom diversity.</title>
        <authorList>
            <person name="Reynolds H.T."/>
            <person name="Vijayakumar V."/>
            <person name="Gluck-Thaler E."/>
            <person name="Korotkin H.B."/>
            <person name="Matheny P.B."/>
            <person name="Slot J.C."/>
        </authorList>
    </citation>
    <scope>NUCLEOTIDE SEQUENCE [LARGE SCALE GENOMIC DNA]</scope>
    <source>
        <strain evidence="1 2">2629</strain>
    </source>
</reference>
<dbReference type="STRING" id="181874.A0A409YII4"/>
<dbReference type="EMBL" id="NHTK01001139">
    <property type="protein sequence ID" value="PPR02843.1"/>
    <property type="molecule type" value="Genomic_DNA"/>
</dbReference>
<dbReference type="OrthoDB" id="4708870at2759"/>
<organism evidence="1 2">
    <name type="scientific">Panaeolus cyanescens</name>
    <dbReference type="NCBI Taxonomy" id="181874"/>
    <lineage>
        <taxon>Eukaryota</taxon>
        <taxon>Fungi</taxon>
        <taxon>Dikarya</taxon>
        <taxon>Basidiomycota</taxon>
        <taxon>Agaricomycotina</taxon>
        <taxon>Agaricomycetes</taxon>
        <taxon>Agaricomycetidae</taxon>
        <taxon>Agaricales</taxon>
        <taxon>Agaricineae</taxon>
        <taxon>Galeropsidaceae</taxon>
        <taxon>Panaeolus</taxon>
    </lineage>
</organism>
<proteinExistence type="predicted"/>
<protein>
    <submittedName>
        <fullName evidence="1">Uncharacterized protein</fullName>
    </submittedName>
</protein>
<dbReference type="InParanoid" id="A0A409YII4"/>